<dbReference type="HOGENOM" id="CLU_011083_0_0_1"/>
<evidence type="ECO:0000313" key="4">
    <source>
        <dbReference type="Proteomes" id="UP000007148"/>
    </source>
</evidence>
<feature type="region of interest" description="Disordered" evidence="1">
    <location>
        <begin position="463"/>
        <end position="583"/>
    </location>
</feature>
<dbReference type="PANTHER" id="PTHR24413">
    <property type="entry name" value="SPECKLE-TYPE POZ PROTEIN"/>
    <property type="match status" value="1"/>
</dbReference>
<gene>
    <name evidence="3" type="ORF">PIIN_00679</name>
</gene>
<evidence type="ECO:0000313" key="3">
    <source>
        <dbReference type="EMBL" id="CCA77965.1"/>
    </source>
</evidence>
<dbReference type="Proteomes" id="UP000007148">
    <property type="component" value="Unassembled WGS sequence"/>
</dbReference>
<feature type="compositionally biased region" description="Polar residues" evidence="1">
    <location>
        <begin position="8"/>
        <end position="25"/>
    </location>
</feature>
<dbReference type="CDD" id="cd18186">
    <property type="entry name" value="BTB_POZ_ZBTB_KLHL-like"/>
    <property type="match status" value="1"/>
</dbReference>
<dbReference type="OrthoDB" id="288590at2759"/>
<dbReference type="eggNOG" id="ENOG502S002">
    <property type="taxonomic scope" value="Eukaryota"/>
</dbReference>
<feature type="compositionally biased region" description="Low complexity" evidence="1">
    <location>
        <begin position="551"/>
        <end position="560"/>
    </location>
</feature>
<feature type="region of interest" description="Disordered" evidence="1">
    <location>
        <begin position="154"/>
        <end position="182"/>
    </location>
</feature>
<dbReference type="AlphaFoldDB" id="G4U2W9"/>
<organism evidence="3 4">
    <name type="scientific">Serendipita indica (strain DSM 11827)</name>
    <name type="common">Root endophyte fungus</name>
    <name type="synonym">Piriformospora indica</name>
    <dbReference type="NCBI Taxonomy" id="1109443"/>
    <lineage>
        <taxon>Eukaryota</taxon>
        <taxon>Fungi</taxon>
        <taxon>Dikarya</taxon>
        <taxon>Basidiomycota</taxon>
        <taxon>Agaricomycotina</taxon>
        <taxon>Agaricomycetes</taxon>
        <taxon>Sebacinales</taxon>
        <taxon>Serendipitaceae</taxon>
        <taxon>Serendipita</taxon>
    </lineage>
</organism>
<comment type="caution">
    <text evidence="3">The sequence shown here is derived from an EMBL/GenBank/DDBJ whole genome shotgun (WGS) entry which is preliminary data.</text>
</comment>
<feature type="compositionally biased region" description="Low complexity" evidence="1">
    <location>
        <begin position="511"/>
        <end position="529"/>
    </location>
</feature>
<dbReference type="InterPro" id="IPR011333">
    <property type="entry name" value="SKP1/BTB/POZ_sf"/>
</dbReference>
<feature type="region of interest" description="Disordered" evidence="1">
    <location>
        <begin position="330"/>
        <end position="349"/>
    </location>
</feature>
<accession>G4U2W9</accession>
<evidence type="ECO:0000259" key="2">
    <source>
        <dbReference type="PROSITE" id="PS50097"/>
    </source>
</evidence>
<dbReference type="OMA" id="HRYGMPG"/>
<dbReference type="EMBL" id="CAFZ01001878">
    <property type="protein sequence ID" value="CCA77965.1"/>
    <property type="molecule type" value="Genomic_DNA"/>
</dbReference>
<evidence type="ECO:0000256" key="1">
    <source>
        <dbReference type="SAM" id="MobiDB-lite"/>
    </source>
</evidence>
<name>G4U2W9_SERID</name>
<dbReference type="PROSITE" id="PS50097">
    <property type="entry name" value="BTB"/>
    <property type="match status" value="1"/>
</dbReference>
<sequence>MSDAYGSPRNSQRTTRASFSSSPHSVTPLARAQWPWVQTASARSSPAPTSVNNWDTSSATSAAAQSWTAGPSRQPTMQPTPVVEDYSIRQWTFSAFEWTIPNVTELRRFVEEQNGVTPLRSDESQPGQPSEIPRILQETPLVGDGKFKLEVNRALTGDDNTSTTGTYPPPSDSGPSELLNISSSADTPPATLSICLTSLQLDYYPECELSTTIMVGVKANTNFSGQRGARTQFIWEAWEDFVFRRGSEFWECSLPALGKLLENPHIAASDAFTLSIQIHTPLGPYYPQQPSAYYVPKDLLDGVEASLDNANTGDVQFVCLERFIPDEGSQATSVEHRRDSSASSSGSPSFTARKRIIYAHSDILVRRSEYFATLISSSFRENAPGSAMLERERGKTMHTIVVEEADFVTVYWLLKYLYCDWLLFRERDDPRAAVDGIGAGWSARWLSQGNEWEWKTLSSKTRQFEDQIDREDDGTSKSVTSESATSIVSGVSQPSKGINALSPSSSARTPSRVSNSSHLRTSSSHGSTSAQRKPAKLVTSGVPVVPPPRSPSASARSSPPHGLYYSMSPSQTRAHSNRVMDPHPHPTPSPIAASALSIYQIAHRYGIPGLQQLALDHMMSTLSPPTSFPLLLATCFWTELHGMVQDYVVENWQAVSSSDEFESCCQEVATGEWGTEGGKTLASLFRRLHSPSSIRYAPS</sequence>
<keyword evidence="4" id="KW-1185">Reference proteome</keyword>
<dbReference type="STRING" id="1109443.G4U2W9"/>
<dbReference type="InParanoid" id="G4U2W9"/>
<reference evidence="3 4" key="1">
    <citation type="journal article" date="2011" name="PLoS Pathog.">
        <title>Endophytic Life Strategies Decoded by Genome and Transcriptome Analyses of the Mutualistic Root Symbiont Piriformospora indica.</title>
        <authorList>
            <person name="Zuccaro A."/>
            <person name="Lahrmann U."/>
            <person name="Guldener U."/>
            <person name="Langen G."/>
            <person name="Pfiffi S."/>
            <person name="Biedenkopf D."/>
            <person name="Wong P."/>
            <person name="Samans B."/>
            <person name="Grimm C."/>
            <person name="Basiewicz M."/>
            <person name="Murat C."/>
            <person name="Martin F."/>
            <person name="Kogel K.H."/>
        </authorList>
    </citation>
    <scope>NUCLEOTIDE SEQUENCE [LARGE SCALE GENOMIC DNA]</scope>
    <source>
        <strain evidence="3 4">DSM 11827</strain>
    </source>
</reference>
<dbReference type="InterPro" id="IPR000210">
    <property type="entry name" value="BTB/POZ_dom"/>
</dbReference>
<feature type="compositionally biased region" description="Low complexity" evidence="1">
    <location>
        <begin position="39"/>
        <end position="69"/>
    </location>
</feature>
<feature type="domain" description="BTB" evidence="2">
    <location>
        <begin position="346"/>
        <end position="426"/>
    </location>
</feature>
<dbReference type="SUPFAM" id="SSF54695">
    <property type="entry name" value="POZ domain"/>
    <property type="match status" value="1"/>
</dbReference>
<proteinExistence type="predicted"/>
<feature type="compositionally biased region" description="Polar residues" evidence="1">
    <location>
        <begin position="476"/>
        <end position="509"/>
    </location>
</feature>
<feature type="region of interest" description="Disordered" evidence="1">
    <location>
        <begin position="1"/>
        <end position="79"/>
    </location>
</feature>
<protein>
    <recommendedName>
        <fullName evidence="2">BTB domain-containing protein</fullName>
    </recommendedName>
</protein>
<dbReference type="Gene3D" id="3.30.710.10">
    <property type="entry name" value="Potassium Channel Kv1.1, Chain A"/>
    <property type="match status" value="1"/>
</dbReference>